<dbReference type="SUPFAM" id="SSF52833">
    <property type="entry name" value="Thioredoxin-like"/>
    <property type="match status" value="1"/>
</dbReference>
<sequence>MASPRNSLQRIAVDPMEKIKLYGLRISYYTGKMEAYLRYKGIEHDFVTLNRARFRRIEEKTGTAQMPAIELPDGRFMADTTPMIAWFESQYPDTPVVPEDPVLAFLAHLLEDYFEEWLWRPAMHYRWSYQPSRLHLSRKIVDEFMTDMPVPKMIMRAVIRRRQLGRYVKKDGVSSDTWDHVESIYLKTLERLENVLSQREYLLGDKPSLADFGLFASMFRHFSQDPTASDIMRLQAPGVFEWQARLWNARWNSTSRWLDAVPGDLMPILKDVGAAYLPYLNDNARAWQQRQERFNPTTLGVQYRDVPVSQYRVWCLEELQRKARAVPQVDQDRLQTTLESANCWAPLFELKEPASGYDDSDLPFRAGKVHYDNRR</sequence>
<keyword evidence="3" id="KW-0808">Transferase</keyword>
<dbReference type="InterPro" id="IPR036249">
    <property type="entry name" value="Thioredoxin-like_sf"/>
</dbReference>
<dbReference type="PANTHER" id="PTHR12289:SF67">
    <property type="match status" value="1"/>
</dbReference>
<feature type="domain" description="GST N-terminal" evidence="2">
    <location>
        <begin position="21"/>
        <end position="94"/>
    </location>
</feature>
<dbReference type="Pfam" id="PF00043">
    <property type="entry name" value="GST_C"/>
    <property type="match status" value="1"/>
</dbReference>
<protein>
    <submittedName>
        <fullName evidence="3">Glutathione S-transferase</fullName>
    </submittedName>
</protein>
<comment type="caution">
    <text evidence="3">The sequence shown here is derived from an EMBL/GenBank/DDBJ whole genome shotgun (WGS) entry which is preliminary data.</text>
</comment>
<dbReference type="Gene3D" id="3.40.30.10">
    <property type="entry name" value="Glutaredoxin"/>
    <property type="match status" value="1"/>
</dbReference>
<proteinExistence type="predicted"/>
<dbReference type="STRING" id="314285.KT71_03622"/>
<dbReference type="InterPro" id="IPR004045">
    <property type="entry name" value="Glutathione_S-Trfase_N"/>
</dbReference>
<dbReference type="GO" id="GO:0016740">
    <property type="term" value="F:transferase activity"/>
    <property type="evidence" value="ECO:0007669"/>
    <property type="project" value="UniProtKB-KW"/>
</dbReference>
<dbReference type="Proteomes" id="UP000019205">
    <property type="component" value="Chromosome"/>
</dbReference>
<feature type="domain" description="Glutathione S-transferase C-terminal" evidence="1">
    <location>
        <begin position="184"/>
        <end position="244"/>
    </location>
</feature>
<dbReference type="GO" id="GO:0005737">
    <property type="term" value="C:cytoplasm"/>
    <property type="evidence" value="ECO:0007669"/>
    <property type="project" value="TreeGrafter"/>
</dbReference>
<dbReference type="HOGENOM" id="CLU_045103_0_0_6"/>
<evidence type="ECO:0000259" key="1">
    <source>
        <dbReference type="Pfam" id="PF00043"/>
    </source>
</evidence>
<dbReference type="Pfam" id="PF13417">
    <property type="entry name" value="GST_N_3"/>
    <property type="match status" value="1"/>
</dbReference>
<dbReference type="InterPro" id="IPR050931">
    <property type="entry name" value="Mito_Protein_Transport_Metaxin"/>
</dbReference>
<dbReference type="InterPro" id="IPR036282">
    <property type="entry name" value="Glutathione-S-Trfase_C_sf"/>
</dbReference>
<accession>A4A7N6</accession>
<dbReference type="CDD" id="cd00570">
    <property type="entry name" value="GST_N_family"/>
    <property type="match status" value="1"/>
</dbReference>
<organism evidence="3 4">
    <name type="scientific">Congregibacter litoralis KT71</name>
    <dbReference type="NCBI Taxonomy" id="314285"/>
    <lineage>
        <taxon>Bacteria</taxon>
        <taxon>Pseudomonadati</taxon>
        <taxon>Pseudomonadota</taxon>
        <taxon>Gammaproteobacteria</taxon>
        <taxon>Cellvibrionales</taxon>
        <taxon>Halieaceae</taxon>
        <taxon>Congregibacter</taxon>
    </lineage>
</organism>
<dbReference type="OrthoDB" id="508035at2"/>
<evidence type="ECO:0000313" key="4">
    <source>
        <dbReference type="Proteomes" id="UP000019205"/>
    </source>
</evidence>
<dbReference type="PANTHER" id="PTHR12289">
    <property type="entry name" value="METAXIN RELATED"/>
    <property type="match status" value="1"/>
</dbReference>
<dbReference type="InterPro" id="IPR004046">
    <property type="entry name" value="GST_C"/>
</dbReference>
<keyword evidence="4" id="KW-1185">Reference proteome</keyword>
<reference evidence="3 4" key="2">
    <citation type="journal article" date="2009" name="PLoS ONE">
        <title>The photosynthetic apparatus and its regulation in the aerobic gammaproteobacterium Congregibacter litoralis gen. nov., sp. nov.</title>
        <authorList>
            <person name="Spring S."/>
            <person name="Lunsdorf H."/>
            <person name="Fuchs B.M."/>
            <person name="Tindall B.J."/>
        </authorList>
    </citation>
    <scope>NUCLEOTIDE SEQUENCE [LARGE SCALE GENOMIC DNA]</scope>
    <source>
        <strain evidence="3">KT71</strain>
    </source>
</reference>
<dbReference type="eggNOG" id="COG0625">
    <property type="taxonomic scope" value="Bacteria"/>
</dbReference>
<reference evidence="3 4" key="1">
    <citation type="journal article" date="2007" name="Proc. Natl. Acad. Sci. U.S.A.">
        <title>Characterization of a marine gammaproteobacterium capable of aerobic anoxygenic photosynthesis.</title>
        <authorList>
            <person name="Fuchs B.M."/>
            <person name="Spring S."/>
            <person name="Teeling H."/>
            <person name="Quast C."/>
            <person name="Wulf J."/>
            <person name="Schattenhofer M."/>
            <person name="Yan S."/>
            <person name="Ferriera S."/>
            <person name="Johnson J."/>
            <person name="Glockner F.O."/>
            <person name="Amann R."/>
        </authorList>
    </citation>
    <scope>NUCLEOTIDE SEQUENCE [LARGE SCALE GENOMIC DNA]</scope>
    <source>
        <strain evidence="3">KT71</strain>
    </source>
</reference>
<name>A4A7N6_9GAMM</name>
<evidence type="ECO:0000313" key="3">
    <source>
        <dbReference type="EMBL" id="EAQ98305.2"/>
    </source>
</evidence>
<dbReference type="Gene3D" id="1.20.1050.10">
    <property type="match status" value="1"/>
</dbReference>
<dbReference type="EMBL" id="AAOA02000002">
    <property type="protein sequence ID" value="EAQ98305.2"/>
    <property type="molecule type" value="Genomic_DNA"/>
</dbReference>
<dbReference type="SUPFAM" id="SSF47616">
    <property type="entry name" value="GST C-terminal domain-like"/>
    <property type="match status" value="1"/>
</dbReference>
<gene>
    <name evidence="3" type="ORF">KT71_03622</name>
</gene>
<dbReference type="AlphaFoldDB" id="A4A7N6"/>
<evidence type="ECO:0000259" key="2">
    <source>
        <dbReference type="Pfam" id="PF13417"/>
    </source>
</evidence>